<name>A0A673W0L8_SALTR</name>
<dbReference type="InterPro" id="IPR032567">
    <property type="entry name" value="RTL1-rel"/>
</dbReference>
<dbReference type="CDD" id="cd01647">
    <property type="entry name" value="RT_LTR"/>
    <property type="match status" value="1"/>
</dbReference>
<protein>
    <recommendedName>
        <fullName evidence="2">ribonuclease H</fullName>
        <ecNumber evidence="2">3.1.26.4</ecNumber>
    </recommendedName>
</protein>
<sequence length="723" mass="78765">MESAGASAPTLSMEETVDQHSTLLHRLGNAMDQVLARMESWDRRALGPLNAAGQQPAPQPAPTAPSTSGVKLAPPREYDGTAAGCKGFLLQLELYLATVRPSPSGEESVSVLVSCLTGKALEWANAVWDSPDSARDNYPEFTRRFRAVFDHPPEGRAAGERLFHLRQETRSAQDFALEFRTLAAGAGWNERALIDHYSCSLREDVRRELACGDTTNTLDQLVDLSLRLDNLLAARGRPTRALLIPPSSPPAPTPMEIGGAAARKTGGGVRSCTSCGRRGHTVDRCWRDSPRSPEGRQSAPLTPQVSQHQPHPEPPVRHMYVSVSFPCFSPHSRFKALVDSGAAGSFMDRGVTAKLGIPLVQLDQPFPVHALDSRPLGSGLVREVTVPLVMVMRGGHEERISLFLIDSPAFPVVLGIPWLATHNPKISWGHRALKGWSNECSGRCIGVSIGATTVGSPDQVSTVHIPSEYADLAIAFTKATQLPPHRRGDCAINLQVGAALPRSHVYPLSQEETAAMETYVTESLRQGYIRPSNSPVSSSFFFVKKKEGGLRPCIDYRGLNGITVGFSYPLPLIATAVESFHGARFFTKLDLRSAYNLVRIRGGDEWKTAFSTTSGHYEYLVMPYGLKTAPAVFQSFVDEILRDLLGQGVVVYIDDILVYSATRAEHVSLVRKVLGRLVEHDLYVKAEKCEFSKPVVKNSLSPAPDSTSPVVFSSQPVTVVDQH</sequence>
<dbReference type="Gene3D" id="3.30.70.270">
    <property type="match status" value="1"/>
</dbReference>
<evidence type="ECO:0000259" key="4">
    <source>
        <dbReference type="PROSITE" id="PS50878"/>
    </source>
</evidence>
<feature type="domain" description="Reverse transcriptase" evidence="4">
    <location>
        <begin position="524"/>
        <end position="717"/>
    </location>
</feature>
<dbReference type="InterPro" id="IPR043502">
    <property type="entry name" value="DNA/RNA_pol_sf"/>
</dbReference>
<dbReference type="InterPro" id="IPR005162">
    <property type="entry name" value="Retrotrans_gag_dom"/>
</dbReference>
<dbReference type="CDD" id="cd00303">
    <property type="entry name" value="retropepsin_like"/>
    <property type="match status" value="1"/>
</dbReference>
<feature type="region of interest" description="Disordered" evidence="3">
    <location>
        <begin position="49"/>
        <end position="75"/>
    </location>
</feature>
<dbReference type="EC" id="3.1.26.4" evidence="2"/>
<dbReference type="PROSITE" id="PS50878">
    <property type="entry name" value="RT_POL"/>
    <property type="match status" value="1"/>
</dbReference>
<feature type="region of interest" description="Disordered" evidence="3">
    <location>
        <begin position="277"/>
        <end position="316"/>
    </location>
</feature>
<feature type="compositionally biased region" description="Polar residues" evidence="3">
    <location>
        <begin position="299"/>
        <end position="309"/>
    </location>
</feature>
<dbReference type="Pfam" id="PF03732">
    <property type="entry name" value="Retrotrans_gag"/>
    <property type="match status" value="1"/>
</dbReference>
<reference evidence="5" key="1">
    <citation type="submission" date="2025-08" db="UniProtKB">
        <authorList>
            <consortium name="Ensembl"/>
        </authorList>
    </citation>
    <scope>IDENTIFICATION</scope>
</reference>
<evidence type="ECO:0000256" key="1">
    <source>
        <dbReference type="ARBA" id="ARBA00010879"/>
    </source>
</evidence>
<evidence type="ECO:0000313" key="5">
    <source>
        <dbReference type="Ensembl" id="ENSSTUP00000002052.1"/>
    </source>
</evidence>
<dbReference type="InterPro" id="IPR000477">
    <property type="entry name" value="RT_dom"/>
</dbReference>
<dbReference type="Proteomes" id="UP000472277">
    <property type="component" value="Chromosome 2"/>
</dbReference>
<dbReference type="Gene3D" id="3.10.10.10">
    <property type="entry name" value="HIV Type 1 Reverse Transcriptase, subunit A, domain 1"/>
    <property type="match status" value="1"/>
</dbReference>
<dbReference type="Gene3D" id="2.40.70.10">
    <property type="entry name" value="Acid Proteases"/>
    <property type="match status" value="1"/>
</dbReference>
<dbReference type="Pfam" id="PF08284">
    <property type="entry name" value="RVP_2"/>
    <property type="match status" value="1"/>
</dbReference>
<dbReference type="PANTHER" id="PTHR15503">
    <property type="entry name" value="LDOC1 RELATED"/>
    <property type="match status" value="1"/>
</dbReference>
<dbReference type="AlphaFoldDB" id="A0A673W0L8"/>
<dbReference type="OMA" id="TEPECEA"/>
<dbReference type="SUPFAM" id="SSF56672">
    <property type="entry name" value="DNA/RNA polymerases"/>
    <property type="match status" value="1"/>
</dbReference>
<dbReference type="GeneTree" id="ENSGT00940000168677"/>
<dbReference type="GO" id="GO:0004523">
    <property type="term" value="F:RNA-DNA hybrid ribonuclease activity"/>
    <property type="evidence" value="ECO:0007669"/>
    <property type="project" value="UniProtKB-EC"/>
</dbReference>
<reference evidence="5" key="2">
    <citation type="submission" date="2025-09" db="UniProtKB">
        <authorList>
            <consortium name="Ensembl"/>
        </authorList>
    </citation>
    <scope>IDENTIFICATION</scope>
</reference>
<dbReference type="Pfam" id="PF00078">
    <property type="entry name" value="RVT_1"/>
    <property type="match status" value="1"/>
</dbReference>
<keyword evidence="6" id="KW-1185">Reference proteome</keyword>
<comment type="similarity">
    <text evidence="1">Belongs to the beta type-B retroviral polymerase family. HERV class-II K(HML-2) pol subfamily.</text>
</comment>
<dbReference type="InterPro" id="IPR043128">
    <property type="entry name" value="Rev_trsase/Diguanyl_cyclase"/>
</dbReference>
<feature type="compositionally biased region" description="Basic and acidic residues" evidence="3">
    <location>
        <begin position="280"/>
        <end position="294"/>
    </location>
</feature>
<dbReference type="InParanoid" id="A0A673W0L8"/>
<dbReference type="PANTHER" id="PTHR15503:SF22">
    <property type="entry name" value="TRANSPOSON TY3-I GAG POLYPROTEIN"/>
    <property type="match status" value="1"/>
</dbReference>
<evidence type="ECO:0000256" key="2">
    <source>
        <dbReference type="ARBA" id="ARBA00012180"/>
    </source>
</evidence>
<evidence type="ECO:0000313" key="6">
    <source>
        <dbReference type="Proteomes" id="UP000472277"/>
    </source>
</evidence>
<accession>A0A673W0L8</accession>
<proteinExistence type="inferred from homology"/>
<organism evidence="5 6">
    <name type="scientific">Salmo trutta</name>
    <name type="common">Brown trout</name>
    <dbReference type="NCBI Taxonomy" id="8032"/>
    <lineage>
        <taxon>Eukaryota</taxon>
        <taxon>Metazoa</taxon>
        <taxon>Chordata</taxon>
        <taxon>Craniata</taxon>
        <taxon>Vertebrata</taxon>
        <taxon>Euteleostomi</taxon>
        <taxon>Actinopterygii</taxon>
        <taxon>Neopterygii</taxon>
        <taxon>Teleostei</taxon>
        <taxon>Protacanthopterygii</taxon>
        <taxon>Salmoniformes</taxon>
        <taxon>Salmonidae</taxon>
        <taxon>Salmoninae</taxon>
        <taxon>Salmo</taxon>
    </lineage>
</organism>
<evidence type="ECO:0000256" key="3">
    <source>
        <dbReference type="SAM" id="MobiDB-lite"/>
    </source>
</evidence>
<dbReference type="Ensembl" id="ENSSTUT00000002199.1">
    <property type="protein sequence ID" value="ENSSTUP00000002052.1"/>
    <property type="gene ID" value="ENSSTUG00000001057.1"/>
</dbReference>
<dbReference type="InterPro" id="IPR021109">
    <property type="entry name" value="Peptidase_aspartic_dom_sf"/>
</dbReference>
<dbReference type="SUPFAM" id="SSF50630">
    <property type="entry name" value="Acid proteases"/>
    <property type="match status" value="1"/>
</dbReference>